<dbReference type="InterPro" id="IPR050631">
    <property type="entry name" value="PheA/TfdB_FAD_monoxygenase"/>
</dbReference>
<dbReference type="Gene3D" id="3.50.50.60">
    <property type="entry name" value="FAD/NAD(P)-binding domain"/>
    <property type="match status" value="2"/>
</dbReference>
<comment type="caution">
    <text evidence="3">The sequence shown here is derived from an EMBL/GenBank/DDBJ whole genome shotgun (WGS) entry which is preliminary data.</text>
</comment>
<evidence type="ECO:0000313" key="4">
    <source>
        <dbReference type="Proteomes" id="UP000642070"/>
    </source>
</evidence>
<evidence type="ECO:0000256" key="1">
    <source>
        <dbReference type="ARBA" id="ARBA00023002"/>
    </source>
</evidence>
<evidence type="ECO:0000259" key="2">
    <source>
        <dbReference type="Pfam" id="PF01494"/>
    </source>
</evidence>
<dbReference type="EMBL" id="BMPI01000005">
    <property type="protein sequence ID" value="GGM14444.1"/>
    <property type="molecule type" value="Genomic_DNA"/>
</dbReference>
<dbReference type="Proteomes" id="UP000642070">
    <property type="component" value="Unassembled WGS sequence"/>
</dbReference>
<dbReference type="NCBIfam" id="NF004833">
    <property type="entry name" value="PRK06185.1-1"/>
    <property type="match status" value="1"/>
</dbReference>
<dbReference type="SUPFAM" id="SSF51905">
    <property type="entry name" value="FAD/NAD(P)-binding domain"/>
    <property type="match status" value="1"/>
</dbReference>
<dbReference type="PANTHER" id="PTHR43476">
    <property type="entry name" value="3-(3-HYDROXY-PHENYL)PROPIONATE/3-HYDROXYCINNAMIC ACID HYDROXYLASE"/>
    <property type="match status" value="1"/>
</dbReference>
<dbReference type="InterPro" id="IPR002938">
    <property type="entry name" value="FAD-bd"/>
</dbReference>
<dbReference type="InterPro" id="IPR036188">
    <property type="entry name" value="FAD/NAD-bd_sf"/>
</dbReference>
<dbReference type="PANTHER" id="PTHR43476:SF5">
    <property type="entry name" value="FAD-DEPENDENT MONOOXYGENASE"/>
    <property type="match status" value="1"/>
</dbReference>
<evidence type="ECO:0000313" key="3">
    <source>
        <dbReference type="EMBL" id="GGM14444.1"/>
    </source>
</evidence>
<keyword evidence="1" id="KW-0560">Oxidoreductase</keyword>
<gene>
    <name evidence="3" type="ORF">GCM10007977_014460</name>
</gene>
<dbReference type="GO" id="GO:0004497">
    <property type="term" value="F:monooxygenase activity"/>
    <property type="evidence" value="ECO:0007669"/>
    <property type="project" value="UniProtKB-KW"/>
</dbReference>
<dbReference type="GO" id="GO:0071949">
    <property type="term" value="F:FAD binding"/>
    <property type="evidence" value="ECO:0007669"/>
    <property type="project" value="InterPro"/>
</dbReference>
<keyword evidence="4" id="KW-1185">Reference proteome</keyword>
<keyword evidence="3" id="KW-0503">Monooxygenase</keyword>
<organism evidence="3 4">
    <name type="scientific">Dactylosporangium sucinum</name>
    <dbReference type="NCBI Taxonomy" id="1424081"/>
    <lineage>
        <taxon>Bacteria</taxon>
        <taxon>Bacillati</taxon>
        <taxon>Actinomycetota</taxon>
        <taxon>Actinomycetes</taxon>
        <taxon>Micromonosporales</taxon>
        <taxon>Micromonosporaceae</taxon>
        <taxon>Dactylosporangium</taxon>
    </lineage>
</organism>
<dbReference type="PRINTS" id="PR00420">
    <property type="entry name" value="RNGMNOXGNASE"/>
</dbReference>
<reference evidence="3" key="1">
    <citation type="journal article" date="2014" name="Int. J. Syst. Evol. Microbiol.">
        <title>Complete genome sequence of Corynebacterium casei LMG S-19264T (=DSM 44701T), isolated from a smear-ripened cheese.</title>
        <authorList>
            <consortium name="US DOE Joint Genome Institute (JGI-PGF)"/>
            <person name="Walter F."/>
            <person name="Albersmeier A."/>
            <person name="Kalinowski J."/>
            <person name="Ruckert C."/>
        </authorList>
    </citation>
    <scope>NUCLEOTIDE SEQUENCE</scope>
    <source>
        <strain evidence="3">JCM 19831</strain>
    </source>
</reference>
<dbReference type="NCBIfam" id="NF004834">
    <property type="entry name" value="PRK06185.1-3"/>
    <property type="match status" value="1"/>
</dbReference>
<protein>
    <submittedName>
        <fullName evidence="3">Monooxygenase, FAD-binding protein</fullName>
    </submittedName>
</protein>
<name>A0A917T923_9ACTN</name>
<feature type="domain" description="FAD-binding" evidence="2">
    <location>
        <begin position="4"/>
        <end position="338"/>
    </location>
</feature>
<dbReference type="AlphaFoldDB" id="A0A917T923"/>
<reference evidence="3" key="2">
    <citation type="submission" date="2020-09" db="EMBL/GenBank/DDBJ databases">
        <authorList>
            <person name="Sun Q."/>
            <person name="Ohkuma M."/>
        </authorList>
    </citation>
    <scope>NUCLEOTIDE SEQUENCE</scope>
    <source>
        <strain evidence="3">JCM 19831</strain>
    </source>
</reference>
<accession>A0A917T923</accession>
<proteinExistence type="predicted"/>
<sequence>MISTDVCVVGGGPAGLVLALLLRRQGVRTVVLEKHETFLRDFRGDTVHPSTLRLMDELGLGDRIQSLPHRKVFQFDVHYPTGVFRPADFARLRISHPYVMFVPQWDFLELLASVGDLPIYRKHEVTSVRRAAGRVVGVAGTSADGPFEVDAALTVACDGRHSTVRRELGLRSKEFGVPIDVLWFRLPRHPDDPEGLFGQVGDRRLVIGIDRGDTWQLGYVVPKGTDAAIRAHGLGAFRESITETVDWLADRTPLLTSWDEVSTLTVRMDRLYRWHVPGALLIGDAAHAMSPVGGVGINLAIQDAVASARVIGAAFARGRAPTERELARVQRRRTFPAAGTQLVQRALQRAVLQPAVEGRPLRPPLPLRVLDRVPALRAVPARLIGVGLRPEHAPPSR</sequence>
<dbReference type="Pfam" id="PF01494">
    <property type="entry name" value="FAD_binding_3"/>
    <property type="match status" value="1"/>
</dbReference>